<dbReference type="PANTHER" id="PTHR31348:SF4">
    <property type="entry name" value="PHYTOCHROME A-ASSOCIATED F-BOX PROTEIN"/>
    <property type="match status" value="1"/>
</dbReference>
<dbReference type="EMBL" id="MNCJ02000319">
    <property type="protein sequence ID" value="KAF5811106.1"/>
    <property type="molecule type" value="Genomic_DNA"/>
</dbReference>
<dbReference type="EMBL" id="CM007893">
    <property type="protein sequence ID" value="OTG29052.1"/>
    <property type="molecule type" value="Genomic_DNA"/>
</dbReference>
<sequence length="344" mass="38406">MSETESEPENVFSYLSDDVVLNIFLKLVDDPRNWSRLACVCTKFSILIRTICWKNKCHQTIPTVVSDLLPPNASVTSQFSPPGGWSSLHKLAVCCPGLAHSGVLLENSDFGLERDLGPDENYLESKLFQVGKSNDSNPSCSSSAVVDEMNVAVDTADCSWSLYDDLYLDTVYNNGSKSQDDVCEEDATIYGGGGGGVTTGCEFAVCKKRKICRSLTSHLAPEIWNFSREQGNKLLASRFRGDCLYICDWPGCVHTEEKRNYMLFRGVFKNFKKSRVWRTINDGNRSKTDLNCAFCPSNDVWDLHSAFCLRPAYGFHDDGEPVVRAFVCENGHVSGAWTDWPLYT</sequence>
<keyword evidence="3" id="KW-1185">Reference proteome</keyword>
<dbReference type="GO" id="GO:0048366">
    <property type="term" value="P:leaf development"/>
    <property type="evidence" value="ECO:0007669"/>
    <property type="project" value="EnsemblPlants"/>
</dbReference>
<evidence type="ECO:0000313" key="1">
    <source>
        <dbReference type="EMBL" id="KAF5811106.1"/>
    </source>
</evidence>
<protein>
    <submittedName>
        <fullName evidence="1">F-box protein EID1</fullName>
    </submittedName>
    <submittedName>
        <fullName evidence="2">Putative F-box family protein</fullName>
    </submittedName>
</protein>
<dbReference type="SUPFAM" id="SSF81383">
    <property type="entry name" value="F-box domain"/>
    <property type="match status" value="1"/>
</dbReference>
<dbReference type="GO" id="GO:0009585">
    <property type="term" value="P:red, far-red light phototransduction"/>
    <property type="evidence" value="ECO:0000318"/>
    <property type="project" value="GO_Central"/>
</dbReference>
<dbReference type="Gramene" id="mRNA:HanXRQr2_Chr04g0177581">
    <property type="protein sequence ID" value="CDS:HanXRQr2_Chr04g0177581.1"/>
    <property type="gene ID" value="HanXRQr2_Chr04g0177581"/>
</dbReference>
<reference evidence="1" key="3">
    <citation type="submission" date="2020-06" db="EMBL/GenBank/DDBJ databases">
        <title>Helianthus annuus Genome sequencing and assembly Release 2.</title>
        <authorList>
            <person name="Gouzy J."/>
            <person name="Langlade N."/>
            <person name="Munos S."/>
        </authorList>
    </citation>
    <scope>NUCLEOTIDE SEQUENCE</scope>
    <source>
        <tissue evidence="1">Leaves</tissue>
    </source>
</reference>
<evidence type="ECO:0000313" key="3">
    <source>
        <dbReference type="Proteomes" id="UP000215914"/>
    </source>
</evidence>
<dbReference type="OrthoDB" id="730977at2759"/>
<dbReference type="InterPro" id="IPR040267">
    <property type="entry name" value="EID1-like"/>
</dbReference>
<dbReference type="InterPro" id="IPR036047">
    <property type="entry name" value="F-box-like_dom_sf"/>
</dbReference>
<dbReference type="InParanoid" id="A0A251V256"/>
<dbReference type="GO" id="GO:0048573">
    <property type="term" value="P:photoperiodism, flowering"/>
    <property type="evidence" value="ECO:0007669"/>
    <property type="project" value="EnsemblPlants"/>
</dbReference>
<dbReference type="GO" id="GO:0005634">
    <property type="term" value="C:nucleus"/>
    <property type="evidence" value="ECO:0000318"/>
    <property type="project" value="GO_Central"/>
</dbReference>
<organism evidence="2 3">
    <name type="scientific">Helianthus annuus</name>
    <name type="common">Common sunflower</name>
    <dbReference type="NCBI Taxonomy" id="4232"/>
    <lineage>
        <taxon>Eukaryota</taxon>
        <taxon>Viridiplantae</taxon>
        <taxon>Streptophyta</taxon>
        <taxon>Embryophyta</taxon>
        <taxon>Tracheophyta</taxon>
        <taxon>Spermatophyta</taxon>
        <taxon>Magnoliopsida</taxon>
        <taxon>eudicotyledons</taxon>
        <taxon>Gunneridae</taxon>
        <taxon>Pentapetalae</taxon>
        <taxon>asterids</taxon>
        <taxon>campanulids</taxon>
        <taxon>Asterales</taxon>
        <taxon>Asteraceae</taxon>
        <taxon>Asteroideae</taxon>
        <taxon>Heliantheae alliance</taxon>
        <taxon>Heliantheae</taxon>
        <taxon>Helianthus</taxon>
    </lineage>
</organism>
<dbReference type="FunCoup" id="A0A251V256">
    <property type="interactions" value="1644"/>
</dbReference>
<dbReference type="Proteomes" id="UP000215914">
    <property type="component" value="Chromosome 4"/>
</dbReference>
<dbReference type="OMA" id="RNVCCKT"/>
<proteinExistence type="predicted"/>
<dbReference type="PANTHER" id="PTHR31348">
    <property type="entry name" value="EID1-LIKE F-BOX PROTEIN 2-RELATED"/>
    <property type="match status" value="1"/>
</dbReference>
<dbReference type="AlphaFoldDB" id="A0A251V256"/>
<evidence type="ECO:0000313" key="2">
    <source>
        <dbReference type="EMBL" id="OTG29052.1"/>
    </source>
</evidence>
<reference evidence="2" key="2">
    <citation type="submission" date="2017-02" db="EMBL/GenBank/DDBJ databases">
        <title>Sunflower complete genome.</title>
        <authorList>
            <person name="Langlade N."/>
            <person name="Munos S."/>
        </authorList>
    </citation>
    <scope>NUCLEOTIDE SEQUENCE [LARGE SCALE GENOMIC DNA]</scope>
    <source>
        <tissue evidence="2">Leaves</tissue>
    </source>
</reference>
<name>A0A251V256_HELAN</name>
<reference evidence="1 3" key="1">
    <citation type="journal article" date="2017" name="Nature">
        <title>The sunflower genome provides insights into oil metabolism, flowering and Asterid evolution.</title>
        <authorList>
            <person name="Badouin H."/>
            <person name="Gouzy J."/>
            <person name="Grassa C.J."/>
            <person name="Murat F."/>
            <person name="Staton S.E."/>
            <person name="Cottret L."/>
            <person name="Lelandais-Briere C."/>
            <person name="Owens G.L."/>
            <person name="Carrere S."/>
            <person name="Mayjonade B."/>
            <person name="Legrand L."/>
            <person name="Gill N."/>
            <person name="Kane N.C."/>
            <person name="Bowers J.E."/>
            <person name="Hubner S."/>
            <person name="Bellec A."/>
            <person name="Berard A."/>
            <person name="Berges H."/>
            <person name="Blanchet N."/>
            <person name="Boniface M.C."/>
            <person name="Brunel D."/>
            <person name="Catrice O."/>
            <person name="Chaidir N."/>
            <person name="Claudel C."/>
            <person name="Donnadieu C."/>
            <person name="Faraut T."/>
            <person name="Fievet G."/>
            <person name="Helmstetter N."/>
            <person name="King M."/>
            <person name="Knapp S.J."/>
            <person name="Lai Z."/>
            <person name="Le Paslier M.C."/>
            <person name="Lippi Y."/>
            <person name="Lorenzon L."/>
            <person name="Mandel J.R."/>
            <person name="Marage G."/>
            <person name="Marchand G."/>
            <person name="Marquand E."/>
            <person name="Bret-Mestries E."/>
            <person name="Morien E."/>
            <person name="Nambeesan S."/>
            <person name="Nguyen T."/>
            <person name="Pegot-Espagnet P."/>
            <person name="Pouilly N."/>
            <person name="Raftis F."/>
            <person name="Sallet E."/>
            <person name="Schiex T."/>
            <person name="Thomas J."/>
            <person name="Vandecasteele C."/>
            <person name="Vares D."/>
            <person name="Vear F."/>
            <person name="Vautrin S."/>
            <person name="Crespi M."/>
            <person name="Mangin B."/>
            <person name="Burke J.M."/>
            <person name="Salse J."/>
            <person name="Munos S."/>
            <person name="Vincourt P."/>
            <person name="Rieseberg L.H."/>
            <person name="Langlade N.B."/>
        </authorList>
    </citation>
    <scope>NUCLEOTIDE SEQUENCE [LARGE SCALE GENOMIC DNA]</scope>
    <source>
        <strain evidence="3">cv. SF193</strain>
        <tissue evidence="1">Leaves</tissue>
    </source>
</reference>
<accession>A0A251V256</accession>
<dbReference type="GO" id="GO:0010099">
    <property type="term" value="P:regulation of photomorphogenesis"/>
    <property type="evidence" value="ECO:0000318"/>
    <property type="project" value="GO_Central"/>
</dbReference>
<dbReference type="STRING" id="4232.A0A251V256"/>
<gene>
    <name evidence="2" type="primary">EID1</name>
    <name evidence="2" type="ORF">HannXRQ_Chr04g0118021</name>
    <name evidence="1" type="ORF">HanXRQr2_Chr04g0177581</name>
</gene>